<comment type="subunit">
    <text evidence="8">Homodimer, forms a heterotetramer with a Cas1 homodimer.</text>
</comment>
<comment type="similarity">
    <text evidence="8">Belongs to the CRISPR-associated endoribonuclease Cas2 protein family.</text>
</comment>
<dbReference type="InterPro" id="IPR019199">
    <property type="entry name" value="Virulence_VapD/CRISPR_Cas2"/>
</dbReference>
<comment type="function">
    <text evidence="8">CRISPR (clustered regularly interspaced short palindromic repeat), is an adaptive immune system that provides protection against mobile genetic elements (viruses, transposable elements and conjugative plasmids). CRISPR clusters contain sequences complementary to antecedent mobile elements and target invading nucleic acids. CRISPR clusters are transcribed and processed into CRISPR RNA (crRNA). Functions as a ssRNA-specific endoribonuclease. Involved in the integration of spacer DNA into the CRISPR cassette.</text>
</comment>
<gene>
    <name evidence="9" type="primary">cas2_2</name>
    <name evidence="8" type="synonym">cas2</name>
    <name evidence="9" type="ORF">MBBWO_09780</name>
</gene>
<dbReference type="GO" id="GO:0051607">
    <property type="term" value="P:defense response to virus"/>
    <property type="evidence" value="ECO:0007669"/>
    <property type="project" value="UniProtKB-UniRule"/>
</dbReference>
<keyword evidence="4 8" id="KW-0255">Endonuclease</keyword>
<name>A0A2U1S7T3_9EURY</name>
<proteinExistence type="inferred from homology"/>
<evidence type="ECO:0000256" key="4">
    <source>
        <dbReference type="ARBA" id="ARBA00022759"/>
    </source>
</evidence>
<dbReference type="HAMAP" id="MF_01471">
    <property type="entry name" value="Cas2"/>
    <property type="match status" value="1"/>
</dbReference>
<comment type="cofactor">
    <cofactor evidence="1 8">
        <name>Mg(2+)</name>
        <dbReference type="ChEBI" id="CHEBI:18420"/>
    </cofactor>
</comment>
<evidence type="ECO:0000256" key="8">
    <source>
        <dbReference type="HAMAP-Rule" id="MF_01471"/>
    </source>
</evidence>
<keyword evidence="10" id="KW-1185">Reference proteome</keyword>
<keyword evidence="5 8" id="KW-0378">Hydrolase</keyword>
<evidence type="ECO:0000256" key="6">
    <source>
        <dbReference type="ARBA" id="ARBA00022842"/>
    </source>
</evidence>
<evidence type="ECO:0000256" key="7">
    <source>
        <dbReference type="ARBA" id="ARBA00023118"/>
    </source>
</evidence>
<dbReference type="EC" id="3.1.-.-" evidence="8"/>
<evidence type="ECO:0000256" key="1">
    <source>
        <dbReference type="ARBA" id="ARBA00001946"/>
    </source>
</evidence>
<dbReference type="PANTHER" id="PTHR34405">
    <property type="entry name" value="CRISPR-ASSOCIATED ENDORIBONUCLEASE CAS2"/>
    <property type="match status" value="1"/>
</dbReference>
<evidence type="ECO:0000256" key="5">
    <source>
        <dbReference type="ARBA" id="ARBA00022801"/>
    </source>
</evidence>
<evidence type="ECO:0000313" key="10">
    <source>
        <dbReference type="Proteomes" id="UP000245577"/>
    </source>
</evidence>
<keyword evidence="7 8" id="KW-0051">Antiviral defense</keyword>
<reference evidence="9 10" key="1">
    <citation type="submission" date="2017-03" db="EMBL/GenBank/DDBJ databases">
        <title>Genome sequence of Methanobrevibacter wosei.</title>
        <authorList>
            <person name="Poehlein A."/>
            <person name="Seedorf H."/>
            <person name="Daniel R."/>
        </authorList>
    </citation>
    <scope>NUCLEOTIDE SEQUENCE [LARGE SCALE GENOMIC DNA]</scope>
    <source>
        <strain evidence="9 10">DSM 11979</strain>
    </source>
</reference>
<dbReference type="OrthoDB" id="75992at2157"/>
<dbReference type="Gene3D" id="3.30.70.240">
    <property type="match status" value="1"/>
</dbReference>
<dbReference type="GO" id="GO:0043571">
    <property type="term" value="P:maintenance of CRISPR repeat elements"/>
    <property type="evidence" value="ECO:0007669"/>
    <property type="project" value="UniProtKB-UniRule"/>
</dbReference>
<dbReference type="AlphaFoldDB" id="A0A2U1S7T3"/>
<feature type="binding site" evidence="8">
    <location>
        <position position="8"/>
    </location>
    <ligand>
        <name>Mg(2+)</name>
        <dbReference type="ChEBI" id="CHEBI:18420"/>
        <note>catalytic</note>
    </ligand>
</feature>
<keyword evidence="6 8" id="KW-0460">Magnesium</keyword>
<dbReference type="SUPFAM" id="SSF143430">
    <property type="entry name" value="TTP0101/SSO1404-like"/>
    <property type="match status" value="1"/>
</dbReference>
<keyword evidence="3 8" id="KW-0479">Metal-binding</keyword>
<evidence type="ECO:0000256" key="2">
    <source>
        <dbReference type="ARBA" id="ARBA00022722"/>
    </source>
</evidence>
<organism evidence="9 10">
    <name type="scientific">Methanobrevibacter woesei</name>
    <dbReference type="NCBI Taxonomy" id="190976"/>
    <lineage>
        <taxon>Archaea</taxon>
        <taxon>Methanobacteriati</taxon>
        <taxon>Methanobacteriota</taxon>
        <taxon>Methanomada group</taxon>
        <taxon>Methanobacteria</taxon>
        <taxon>Methanobacteriales</taxon>
        <taxon>Methanobacteriaceae</taxon>
        <taxon>Methanobrevibacter</taxon>
    </lineage>
</organism>
<dbReference type="GO" id="GO:0016787">
    <property type="term" value="F:hydrolase activity"/>
    <property type="evidence" value="ECO:0007669"/>
    <property type="project" value="UniProtKB-KW"/>
</dbReference>
<dbReference type="NCBIfam" id="TIGR01573">
    <property type="entry name" value="cas2"/>
    <property type="match status" value="1"/>
</dbReference>
<dbReference type="Pfam" id="PF09827">
    <property type="entry name" value="CRISPR_Cas2"/>
    <property type="match status" value="1"/>
</dbReference>
<dbReference type="InterPro" id="IPR021127">
    <property type="entry name" value="CRISPR_associated_Cas2"/>
</dbReference>
<sequence length="93" mass="10703">MLTVVVYDIADNTSRSNLIKQLQHFGLHRIQKSVFIGYLDLESRLDLSENFELYLSSDNDSVILFPFCESCKDSILLSGDVELPVKDQVFRFI</sequence>
<dbReference type="Proteomes" id="UP000245577">
    <property type="component" value="Unassembled WGS sequence"/>
</dbReference>
<dbReference type="RefSeq" id="WP_116669762.1">
    <property type="nucleotide sequence ID" value="NZ_MZGU01000004.1"/>
</dbReference>
<evidence type="ECO:0000313" key="9">
    <source>
        <dbReference type="EMBL" id="PWB86124.1"/>
    </source>
</evidence>
<evidence type="ECO:0000256" key="3">
    <source>
        <dbReference type="ARBA" id="ARBA00022723"/>
    </source>
</evidence>
<protein>
    <recommendedName>
        <fullName evidence="8">CRISPR-associated endoribonuclease Cas2</fullName>
        <ecNumber evidence="8">3.1.-.-</ecNumber>
    </recommendedName>
</protein>
<dbReference type="PANTHER" id="PTHR34405:SF3">
    <property type="entry name" value="CRISPR-ASSOCIATED ENDORIBONUCLEASE CAS2 3"/>
    <property type="match status" value="1"/>
</dbReference>
<dbReference type="EMBL" id="MZGU01000004">
    <property type="protein sequence ID" value="PWB86124.1"/>
    <property type="molecule type" value="Genomic_DNA"/>
</dbReference>
<dbReference type="GO" id="GO:0004521">
    <property type="term" value="F:RNA endonuclease activity"/>
    <property type="evidence" value="ECO:0007669"/>
    <property type="project" value="InterPro"/>
</dbReference>
<accession>A0A2U1S7T3</accession>
<dbReference type="GO" id="GO:0046872">
    <property type="term" value="F:metal ion binding"/>
    <property type="evidence" value="ECO:0007669"/>
    <property type="project" value="UniProtKB-UniRule"/>
</dbReference>
<comment type="caution">
    <text evidence="9">The sequence shown here is derived from an EMBL/GenBank/DDBJ whole genome shotgun (WGS) entry which is preliminary data.</text>
</comment>
<keyword evidence="2 8" id="KW-0540">Nuclease</keyword>